<keyword evidence="7" id="KW-0560">Oxidoreductase</keyword>
<evidence type="ECO:0000256" key="3">
    <source>
        <dbReference type="ARBA" id="ARBA00011048"/>
    </source>
</evidence>
<dbReference type="Gene3D" id="3.50.50.60">
    <property type="entry name" value="FAD/NAD(P)-binding domain"/>
    <property type="match status" value="1"/>
</dbReference>
<dbReference type="Proteomes" id="UP000236959">
    <property type="component" value="Unassembled WGS sequence"/>
</dbReference>
<dbReference type="PANTHER" id="PTHR42917">
    <property type="entry name" value="2,4-DIENOYL-COA REDUCTASE"/>
    <property type="match status" value="1"/>
</dbReference>
<keyword evidence="8" id="KW-0408">Iron</keyword>
<dbReference type="InterPro" id="IPR037348">
    <property type="entry name" value="TMADH/DMDH_FMN-bd"/>
</dbReference>
<dbReference type="Pfam" id="PF13450">
    <property type="entry name" value="NAD_binding_8"/>
    <property type="match status" value="1"/>
</dbReference>
<evidence type="ECO:0000259" key="11">
    <source>
        <dbReference type="Pfam" id="PF22620"/>
    </source>
</evidence>
<sequence>MIPKQQPAWLEAAGSRFDPLFTPLKIGPVTIKNRFYQVPHCNGMNRLHPSAMARMRGIKAEGGWGAVCTEQCDVHYSSCHPRELRLWDQQDLPILRRAVEEIHAQDALAGIELAHNGFHVHNLETRAIPIAPSPVATRGIAPVHAREMDLQDIRDFRRWHRAAALNAKTAGFDIVYIYAGHDMTLPVHFLSRRTNQRKDEYGGSLENRVRLLRELILDTKEAVGDRCAVALRFSVEELVGTHGLSCEDEGRDVVEMLADLPDLWDVNIGDFSNDGQTARFSDEGFQDRYVRFVKTVTGKPVVGVGRYTSPDLMLTLLTSGALDLIGAARPSIADPFLPRKIRDGDFDDIRECIGCNICVASDKLAVPLRCTQNPTMGEEWRRGWHPEYIPAKDTEDRVLVIGGGPAGLEAATWLGRRGYETLVAERRPDFGGRALQEAALPGLHSWRRVADWRLGQIRKDPKVTLLPRNDITAEIALDTDFSLIAVATGAVWRTDGTGRGHAAPLPGLGTVPVFTPDDIFAGRRPQGRVVLYDDDHYYMGGVIAELLAGTGCEVVFVTPESLVSAWTVNTTEQPRVQKRIIETCAEVSVSTKLALLAKGEAELACRFTGRRRRIGIDAAVLVTGQMPRDGLYHDIATRIAAYKPDISPPRVVRIGDCLAPGTLAAAVFSGHLFARTLDTGLSDRPPFRRENVALERDQALTGDAPYSNGST</sequence>
<evidence type="ECO:0000313" key="13">
    <source>
        <dbReference type="Proteomes" id="UP000236959"/>
    </source>
</evidence>
<comment type="similarity">
    <text evidence="3">In the N-terminal section; belongs to the NADH:flavin oxidoreductase/NADH oxidase family.</text>
</comment>
<organism evidence="12 13">
    <name type="scientific">Roseibium marinum</name>
    <dbReference type="NCBI Taxonomy" id="281252"/>
    <lineage>
        <taxon>Bacteria</taxon>
        <taxon>Pseudomonadati</taxon>
        <taxon>Pseudomonadota</taxon>
        <taxon>Alphaproteobacteria</taxon>
        <taxon>Hyphomicrobiales</taxon>
        <taxon>Stappiaceae</taxon>
        <taxon>Roseibium</taxon>
    </lineage>
</organism>
<evidence type="ECO:0000256" key="9">
    <source>
        <dbReference type="ARBA" id="ARBA00023014"/>
    </source>
</evidence>
<dbReference type="InterPro" id="IPR001155">
    <property type="entry name" value="OxRdtase_FMN_N"/>
</dbReference>
<evidence type="ECO:0000256" key="2">
    <source>
        <dbReference type="ARBA" id="ARBA00001966"/>
    </source>
</evidence>
<dbReference type="Pfam" id="PF00724">
    <property type="entry name" value="Oxidored_FMN"/>
    <property type="match status" value="1"/>
</dbReference>
<evidence type="ECO:0000256" key="4">
    <source>
        <dbReference type="ARBA" id="ARBA00022630"/>
    </source>
</evidence>
<keyword evidence="4" id="KW-0285">Flavoprotein</keyword>
<dbReference type="SUPFAM" id="SSF51971">
    <property type="entry name" value="Nucleotide-binding domain"/>
    <property type="match status" value="1"/>
</dbReference>
<dbReference type="GO" id="GO:0010181">
    <property type="term" value="F:FMN binding"/>
    <property type="evidence" value="ECO:0007669"/>
    <property type="project" value="InterPro"/>
</dbReference>
<evidence type="ECO:0000256" key="1">
    <source>
        <dbReference type="ARBA" id="ARBA00001917"/>
    </source>
</evidence>
<dbReference type="PRINTS" id="PR00419">
    <property type="entry name" value="ADXRDTASE"/>
</dbReference>
<dbReference type="InterPro" id="IPR054428">
    <property type="entry name" value="TMADH/DMDH/HD_second_a-b"/>
</dbReference>
<dbReference type="InterPro" id="IPR013785">
    <property type="entry name" value="Aldolase_TIM"/>
</dbReference>
<dbReference type="PANTHER" id="PTHR42917:SF2">
    <property type="entry name" value="2,4-DIENOYL-COA REDUCTASE [(2E)-ENOYL-COA-PRODUCING]"/>
    <property type="match status" value="1"/>
</dbReference>
<evidence type="ECO:0000256" key="6">
    <source>
        <dbReference type="ARBA" id="ARBA00022723"/>
    </source>
</evidence>
<keyword evidence="13" id="KW-1185">Reference proteome</keyword>
<keyword evidence="6" id="KW-0479">Metal-binding</keyword>
<keyword evidence="5" id="KW-0288">FMN</keyword>
<dbReference type="OrthoDB" id="9784632at2"/>
<dbReference type="CDD" id="cd02929">
    <property type="entry name" value="TMADH_HD_FMN"/>
    <property type="match status" value="1"/>
</dbReference>
<comment type="cofactor">
    <cofactor evidence="1">
        <name>FMN</name>
        <dbReference type="ChEBI" id="CHEBI:58210"/>
    </cofactor>
</comment>
<feature type="domain" description="TMADH/DMDH/HD second alpha/beta" evidence="11">
    <location>
        <begin position="515"/>
        <end position="591"/>
    </location>
</feature>
<dbReference type="RefSeq" id="WP_103220328.1">
    <property type="nucleotide sequence ID" value="NZ_PPCN01000001.1"/>
</dbReference>
<accession>A0A2S3V1S3</accession>
<evidence type="ECO:0000256" key="7">
    <source>
        <dbReference type="ARBA" id="ARBA00023002"/>
    </source>
</evidence>
<proteinExistence type="inferred from homology"/>
<dbReference type="InterPro" id="IPR051793">
    <property type="entry name" value="NADH:flavin_oxidoreductase"/>
</dbReference>
<dbReference type="Gene3D" id="3.20.20.70">
    <property type="entry name" value="Aldolase class I"/>
    <property type="match status" value="1"/>
</dbReference>
<evidence type="ECO:0000259" key="10">
    <source>
        <dbReference type="Pfam" id="PF00724"/>
    </source>
</evidence>
<gene>
    <name evidence="12" type="ORF">CLV41_10188</name>
</gene>
<dbReference type="SUPFAM" id="SSF51905">
    <property type="entry name" value="FAD/NAD(P)-binding domain"/>
    <property type="match status" value="1"/>
</dbReference>
<dbReference type="Pfam" id="PF22620">
    <property type="entry name" value="OYE-like_second_a-b"/>
    <property type="match status" value="1"/>
</dbReference>
<dbReference type="GO" id="GO:0051536">
    <property type="term" value="F:iron-sulfur cluster binding"/>
    <property type="evidence" value="ECO:0007669"/>
    <property type="project" value="UniProtKB-KW"/>
</dbReference>
<comment type="cofactor">
    <cofactor evidence="2">
        <name>[4Fe-4S] cluster</name>
        <dbReference type="ChEBI" id="CHEBI:49883"/>
    </cofactor>
</comment>
<dbReference type="AlphaFoldDB" id="A0A2S3V1S3"/>
<dbReference type="EMBL" id="PPCN01000001">
    <property type="protein sequence ID" value="POF33639.1"/>
    <property type="molecule type" value="Genomic_DNA"/>
</dbReference>
<protein>
    <submittedName>
        <fullName evidence="12">Dimethylamine/trimethylamine dehydrogenase</fullName>
    </submittedName>
</protein>
<evidence type="ECO:0000256" key="5">
    <source>
        <dbReference type="ARBA" id="ARBA00022643"/>
    </source>
</evidence>
<keyword evidence="9" id="KW-0411">Iron-sulfur</keyword>
<feature type="domain" description="NADH:flavin oxidoreductase/NADH oxidase N-terminal" evidence="10">
    <location>
        <begin position="20"/>
        <end position="344"/>
    </location>
</feature>
<dbReference type="InterPro" id="IPR036188">
    <property type="entry name" value="FAD/NAD-bd_sf"/>
</dbReference>
<reference evidence="12 13" key="1">
    <citation type="submission" date="2018-01" db="EMBL/GenBank/DDBJ databases">
        <title>Genomic Encyclopedia of Archaeal and Bacterial Type Strains, Phase II (KMG-II): from individual species to whole genera.</title>
        <authorList>
            <person name="Goeker M."/>
        </authorList>
    </citation>
    <scope>NUCLEOTIDE SEQUENCE [LARGE SCALE GENOMIC DNA]</scope>
    <source>
        <strain evidence="12 13">DSM 17023</strain>
    </source>
</reference>
<evidence type="ECO:0000313" key="12">
    <source>
        <dbReference type="EMBL" id="POF33639.1"/>
    </source>
</evidence>
<dbReference type="Gene3D" id="3.40.50.720">
    <property type="entry name" value="NAD(P)-binding Rossmann-like Domain"/>
    <property type="match status" value="1"/>
</dbReference>
<dbReference type="SUPFAM" id="SSF51395">
    <property type="entry name" value="FMN-linked oxidoreductases"/>
    <property type="match status" value="1"/>
</dbReference>
<name>A0A2S3V1S3_9HYPH</name>
<comment type="caution">
    <text evidence="12">The sequence shown here is derived from an EMBL/GenBank/DDBJ whole genome shotgun (WGS) entry which is preliminary data.</text>
</comment>
<evidence type="ECO:0000256" key="8">
    <source>
        <dbReference type="ARBA" id="ARBA00023004"/>
    </source>
</evidence>
<dbReference type="GO" id="GO:0016491">
    <property type="term" value="F:oxidoreductase activity"/>
    <property type="evidence" value="ECO:0007669"/>
    <property type="project" value="UniProtKB-KW"/>
</dbReference>
<dbReference type="GO" id="GO:0046872">
    <property type="term" value="F:metal ion binding"/>
    <property type="evidence" value="ECO:0007669"/>
    <property type="project" value="UniProtKB-KW"/>
</dbReference>